<keyword evidence="2" id="KW-1185">Reference proteome</keyword>
<name>A0A1G9XVI1_9BACT</name>
<proteinExistence type="predicted"/>
<accession>A0A1G9XVI1</accession>
<dbReference type="STRING" id="563176.SAMN04488090_4773"/>
<dbReference type="Proteomes" id="UP000198901">
    <property type="component" value="Unassembled WGS sequence"/>
</dbReference>
<dbReference type="SUPFAM" id="SSF52833">
    <property type="entry name" value="Thioredoxin-like"/>
    <property type="match status" value="1"/>
</dbReference>
<dbReference type="Gene3D" id="3.40.30.10">
    <property type="entry name" value="Glutaredoxin"/>
    <property type="match status" value="1"/>
</dbReference>
<evidence type="ECO:0008006" key="3">
    <source>
        <dbReference type="Google" id="ProtNLM"/>
    </source>
</evidence>
<dbReference type="InterPro" id="IPR036249">
    <property type="entry name" value="Thioredoxin-like_sf"/>
</dbReference>
<dbReference type="AlphaFoldDB" id="A0A1G9XVI1"/>
<reference evidence="1 2" key="1">
    <citation type="submission" date="2016-10" db="EMBL/GenBank/DDBJ databases">
        <authorList>
            <person name="de Groot N.N."/>
        </authorList>
    </citation>
    <scope>NUCLEOTIDE SEQUENCE [LARGE SCALE GENOMIC DNA]</scope>
    <source>
        <strain evidence="1 2">DSM 21668</strain>
    </source>
</reference>
<dbReference type="OrthoDB" id="964174at2"/>
<dbReference type="RefSeq" id="WP_093208644.1">
    <property type="nucleotide sequence ID" value="NZ_FNGS01000011.1"/>
</dbReference>
<sequence>MTLEEFLQSDECILMLVFQQYSPAVSQSERILERFVSQHPKEARLLRVACGSEDELYQRFQIHSNPTVLGLRHGQEIWRHEGLTDAQTLVQLESTLTANAV</sequence>
<evidence type="ECO:0000313" key="2">
    <source>
        <dbReference type="Proteomes" id="UP000198901"/>
    </source>
</evidence>
<evidence type="ECO:0000313" key="1">
    <source>
        <dbReference type="EMBL" id="SDN00818.1"/>
    </source>
</evidence>
<dbReference type="EMBL" id="FNGS01000011">
    <property type="protein sequence ID" value="SDN00818.1"/>
    <property type="molecule type" value="Genomic_DNA"/>
</dbReference>
<organism evidence="1 2">
    <name type="scientific">Siphonobacter aquaeclarae</name>
    <dbReference type="NCBI Taxonomy" id="563176"/>
    <lineage>
        <taxon>Bacteria</taxon>
        <taxon>Pseudomonadati</taxon>
        <taxon>Bacteroidota</taxon>
        <taxon>Cytophagia</taxon>
        <taxon>Cytophagales</taxon>
        <taxon>Cytophagaceae</taxon>
        <taxon>Siphonobacter</taxon>
    </lineage>
</organism>
<protein>
    <recommendedName>
        <fullName evidence="3">Thioredoxin</fullName>
    </recommendedName>
</protein>
<gene>
    <name evidence="1" type="ORF">SAMN04488090_4773</name>
</gene>